<feature type="active site" description="Proton acceptor" evidence="8">
    <location>
        <position position="66"/>
    </location>
</feature>
<dbReference type="Gene3D" id="3.20.20.70">
    <property type="entry name" value="Aldolase class I"/>
    <property type="match status" value="1"/>
</dbReference>
<keyword evidence="5 8" id="KW-0057">Aromatic amino acid biosynthesis</keyword>
<dbReference type="NCBIfam" id="TIGR00262">
    <property type="entry name" value="trpA"/>
    <property type="match status" value="1"/>
</dbReference>
<evidence type="ECO:0000256" key="1">
    <source>
        <dbReference type="ARBA" id="ARBA00004733"/>
    </source>
</evidence>
<comment type="subunit">
    <text evidence="2 8">Tetramer of two alpha and two beta chains.</text>
</comment>
<evidence type="ECO:0000256" key="7">
    <source>
        <dbReference type="ARBA" id="ARBA00049047"/>
    </source>
</evidence>
<dbReference type="RefSeq" id="WP_186893903.1">
    <property type="nucleotide sequence ID" value="NZ_WJBE01000005.1"/>
</dbReference>
<evidence type="ECO:0000256" key="3">
    <source>
        <dbReference type="ARBA" id="ARBA00022605"/>
    </source>
</evidence>
<dbReference type="Proteomes" id="UP000622405">
    <property type="component" value="Unassembled WGS sequence"/>
</dbReference>
<evidence type="ECO:0000256" key="4">
    <source>
        <dbReference type="ARBA" id="ARBA00022822"/>
    </source>
</evidence>
<accession>A0ABR6YWA4</accession>
<evidence type="ECO:0000256" key="9">
    <source>
        <dbReference type="RuleBase" id="RU003662"/>
    </source>
</evidence>
<sequence>MSNIIEATKIKANKISEIFSNQKAFIAFLTAGDPSLDKTEEFIMAMDGAGADLIEIGIPFSDPIAEGPVIEAANERALSVGTTTDAIFDMVARVRIQTAIPLVFLTYMNPVFVYGVERFFAACQKNGINGIIIPDLPFEEKGEILSVAKAHEVDVITLIAPTSQDRIQMLAKEATGFIYLVSSLGVTGVRSEIKTDLAAIVSDIRAVTQTPVAVGFGIATPEQATTISQLADGVIVGSAIVRIIAEHGAASTPILTDYVRKMKAALV</sequence>
<dbReference type="SUPFAM" id="SSF51366">
    <property type="entry name" value="Ribulose-phoshate binding barrel"/>
    <property type="match status" value="1"/>
</dbReference>
<evidence type="ECO:0000256" key="6">
    <source>
        <dbReference type="ARBA" id="ARBA00023239"/>
    </source>
</evidence>
<evidence type="ECO:0000313" key="10">
    <source>
        <dbReference type="EMBL" id="MBC3899406.1"/>
    </source>
</evidence>
<gene>
    <name evidence="8" type="primary">trpA</name>
    <name evidence="10" type="ORF">GH811_07235</name>
</gene>
<organism evidence="10 11">
    <name type="scientific">Acetobacterium malicum</name>
    <dbReference type="NCBI Taxonomy" id="52692"/>
    <lineage>
        <taxon>Bacteria</taxon>
        <taxon>Bacillati</taxon>
        <taxon>Bacillota</taxon>
        <taxon>Clostridia</taxon>
        <taxon>Eubacteriales</taxon>
        <taxon>Eubacteriaceae</taxon>
        <taxon>Acetobacterium</taxon>
    </lineage>
</organism>
<comment type="caution">
    <text evidence="10">The sequence shown here is derived from an EMBL/GenBank/DDBJ whole genome shotgun (WGS) entry which is preliminary data.</text>
</comment>
<dbReference type="InterPro" id="IPR002028">
    <property type="entry name" value="Trp_synthase_suA"/>
</dbReference>
<protein>
    <recommendedName>
        <fullName evidence="8">Tryptophan synthase alpha chain</fullName>
        <ecNumber evidence="8">4.2.1.20</ecNumber>
    </recommendedName>
</protein>
<feature type="active site" description="Proton acceptor" evidence="8">
    <location>
        <position position="55"/>
    </location>
</feature>
<dbReference type="HAMAP" id="MF_00131">
    <property type="entry name" value="Trp_synth_alpha"/>
    <property type="match status" value="1"/>
</dbReference>
<keyword evidence="11" id="KW-1185">Reference proteome</keyword>
<comment type="similarity">
    <text evidence="8 9">Belongs to the TrpA family.</text>
</comment>
<evidence type="ECO:0000313" key="11">
    <source>
        <dbReference type="Proteomes" id="UP000622405"/>
    </source>
</evidence>
<reference evidence="10 11" key="1">
    <citation type="journal article" date="2020" name="mSystems">
        <title>Defining Genomic and Predicted Metabolic Features of the Acetobacterium Genus.</title>
        <authorList>
            <person name="Ross D.E."/>
            <person name="Marshall C.W."/>
            <person name="Gulliver D."/>
            <person name="May H.D."/>
            <person name="Norman R.S."/>
        </authorList>
    </citation>
    <scope>NUCLEOTIDE SEQUENCE [LARGE SCALE GENOMIC DNA]</scope>
    <source>
        <strain evidence="10 11">DSM 4132</strain>
    </source>
</reference>
<dbReference type="EMBL" id="WJBE01000005">
    <property type="protein sequence ID" value="MBC3899406.1"/>
    <property type="molecule type" value="Genomic_DNA"/>
</dbReference>
<dbReference type="PANTHER" id="PTHR43406:SF1">
    <property type="entry name" value="TRYPTOPHAN SYNTHASE ALPHA CHAIN, CHLOROPLASTIC"/>
    <property type="match status" value="1"/>
</dbReference>
<dbReference type="Pfam" id="PF00290">
    <property type="entry name" value="Trp_syntA"/>
    <property type="match status" value="1"/>
</dbReference>
<keyword evidence="6 8" id="KW-0456">Lyase</keyword>
<name>A0ABR6YWA4_9FIRM</name>
<dbReference type="GO" id="GO:0004834">
    <property type="term" value="F:tryptophan synthase activity"/>
    <property type="evidence" value="ECO:0007669"/>
    <property type="project" value="UniProtKB-EC"/>
</dbReference>
<dbReference type="InterPro" id="IPR013785">
    <property type="entry name" value="Aldolase_TIM"/>
</dbReference>
<comment type="function">
    <text evidence="8">The alpha subunit is responsible for the aldol cleavage of indoleglycerol phosphate to indole and glyceraldehyde 3-phosphate.</text>
</comment>
<evidence type="ECO:0000256" key="5">
    <source>
        <dbReference type="ARBA" id="ARBA00023141"/>
    </source>
</evidence>
<keyword evidence="4 8" id="KW-0822">Tryptophan biosynthesis</keyword>
<dbReference type="PROSITE" id="PS00167">
    <property type="entry name" value="TRP_SYNTHASE_ALPHA"/>
    <property type="match status" value="1"/>
</dbReference>
<dbReference type="InterPro" id="IPR011060">
    <property type="entry name" value="RibuloseP-bd_barrel"/>
</dbReference>
<proteinExistence type="inferred from homology"/>
<keyword evidence="3 8" id="KW-0028">Amino-acid biosynthesis</keyword>
<dbReference type="EC" id="4.2.1.20" evidence="8"/>
<comment type="catalytic activity">
    <reaction evidence="7 8">
        <text>(1S,2R)-1-C-(indol-3-yl)glycerol 3-phosphate + L-serine = D-glyceraldehyde 3-phosphate + L-tryptophan + H2O</text>
        <dbReference type="Rhea" id="RHEA:10532"/>
        <dbReference type="ChEBI" id="CHEBI:15377"/>
        <dbReference type="ChEBI" id="CHEBI:33384"/>
        <dbReference type="ChEBI" id="CHEBI:57912"/>
        <dbReference type="ChEBI" id="CHEBI:58866"/>
        <dbReference type="ChEBI" id="CHEBI:59776"/>
        <dbReference type="EC" id="4.2.1.20"/>
    </reaction>
</comment>
<dbReference type="PANTHER" id="PTHR43406">
    <property type="entry name" value="TRYPTOPHAN SYNTHASE, ALPHA CHAIN"/>
    <property type="match status" value="1"/>
</dbReference>
<comment type="pathway">
    <text evidence="1 8">Amino-acid biosynthesis; L-tryptophan biosynthesis; L-tryptophan from chorismate: step 5/5.</text>
</comment>
<dbReference type="InterPro" id="IPR018204">
    <property type="entry name" value="Trp_synthase_alpha_AS"/>
</dbReference>
<evidence type="ECO:0000256" key="2">
    <source>
        <dbReference type="ARBA" id="ARBA00011270"/>
    </source>
</evidence>
<evidence type="ECO:0000256" key="8">
    <source>
        <dbReference type="HAMAP-Rule" id="MF_00131"/>
    </source>
</evidence>
<dbReference type="CDD" id="cd04724">
    <property type="entry name" value="Tryptophan_synthase_alpha"/>
    <property type="match status" value="1"/>
</dbReference>